<dbReference type="SUPFAM" id="SSF49785">
    <property type="entry name" value="Galactose-binding domain-like"/>
    <property type="match status" value="1"/>
</dbReference>
<sequence length="528" mass="59284">MKKAILSAVAASVIAPVTFAEEIYAGVDMTEDVAIKTSAGYTLKGNLFKPTTEGEYPVIVTMTPYGKDKEPHYGPEDGIIDASEYAAYEALDPKFWVPNGYALLVVDTTGMNNSEGQFSLFTDQEAKDYYDVIEWAGTQDWSNGAVSTSGVSYLAMNQWKVAAMNPPHLKAIMPWHGMSNIYRDMMYTGGIQETNFFSYWYGKIITGNASAALPDALSYQQNNPVYNDVYAQQVADLSKITVPAYIGAAWSDNGLHLSGTIKAFERIASEEKWLEITGRKKWEQYYTWGVQNRMLEFADYFLKEKDNGWEETPQLRYELMDSYYLGEEKYAESFPLPNTQYKKFYVNANTLVETTANQVEQVVISDEQPVRFNYTFTQDTEITGQVKAQLFVETTQGDDLDIFIEAEKLDANGNKINFPIFGSDDGGFTFGMLRASQRQLDSEFSTDSLPEYTFTNPQKLKQGEVVQLDVALSPTSVKFKAGEVLSLVVSQHDINSKKAKHAKTVNEGNILLKFGGEYNSYLQLPMVK</sequence>
<evidence type="ECO:0000313" key="5">
    <source>
        <dbReference type="Proteomes" id="UP000525336"/>
    </source>
</evidence>
<evidence type="ECO:0000256" key="2">
    <source>
        <dbReference type="SAM" id="SignalP"/>
    </source>
</evidence>
<feature type="domain" description="Xaa-Pro dipeptidyl-peptidase C-terminal" evidence="3">
    <location>
        <begin position="295"/>
        <end position="523"/>
    </location>
</feature>
<proteinExistence type="predicted"/>
<dbReference type="InterPro" id="IPR013736">
    <property type="entry name" value="Xaa-Pro_dipept_C"/>
</dbReference>
<feature type="chain" id="PRO_5031017831" evidence="2">
    <location>
        <begin position="21"/>
        <end position="528"/>
    </location>
</feature>
<dbReference type="Pfam" id="PF02129">
    <property type="entry name" value="Peptidase_S15"/>
    <property type="match status" value="1"/>
</dbReference>
<comment type="caution">
    <text evidence="4">The sequence shown here is derived from an EMBL/GenBank/DDBJ whole genome shotgun (WGS) entry which is preliminary data.</text>
</comment>
<dbReference type="InterPro" id="IPR050585">
    <property type="entry name" value="Xaa-Pro_dipeptidyl-ppase/CocE"/>
</dbReference>
<dbReference type="InterPro" id="IPR000383">
    <property type="entry name" value="Xaa-Pro-like_dom"/>
</dbReference>
<dbReference type="InterPro" id="IPR005674">
    <property type="entry name" value="CocE/Ser_esterase"/>
</dbReference>
<evidence type="ECO:0000313" key="4">
    <source>
        <dbReference type="EMBL" id="NOH32873.1"/>
    </source>
</evidence>
<evidence type="ECO:0000259" key="3">
    <source>
        <dbReference type="SMART" id="SM00939"/>
    </source>
</evidence>
<dbReference type="Gene3D" id="1.10.3020.20">
    <property type="match status" value="1"/>
</dbReference>
<dbReference type="Gene3D" id="3.40.50.1820">
    <property type="entry name" value="alpha/beta hydrolase"/>
    <property type="match status" value="1"/>
</dbReference>
<dbReference type="InterPro" id="IPR029058">
    <property type="entry name" value="AB_hydrolase_fold"/>
</dbReference>
<name>A0A7Y4DQW7_9VIBR</name>
<dbReference type="AlphaFoldDB" id="A0A7Y4DQW7"/>
<dbReference type="SUPFAM" id="SSF53474">
    <property type="entry name" value="alpha/beta-Hydrolases"/>
    <property type="match status" value="1"/>
</dbReference>
<dbReference type="Pfam" id="PF08530">
    <property type="entry name" value="PepX_C"/>
    <property type="match status" value="1"/>
</dbReference>
<reference evidence="4 5" key="1">
    <citation type="submission" date="2019-09" db="EMBL/GenBank/DDBJ databases">
        <title>Draft genome sequencing and comparative genomics of hatchery-associated Vibrios.</title>
        <authorList>
            <person name="Kehlet-Delgado H."/>
            <person name="Mueller R.S."/>
        </authorList>
    </citation>
    <scope>NUCLEOTIDE SEQUENCE [LARGE SCALE GENOMIC DNA]</scope>
    <source>
        <strain evidence="4 5">00-90-10</strain>
    </source>
</reference>
<protein>
    <submittedName>
        <fullName evidence="4">CocE/NonD family hydrolase</fullName>
    </submittedName>
</protein>
<dbReference type="GO" id="GO:0008239">
    <property type="term" value="F:dipeptidyl-peptidase activity"/>
    <property type="evidence" value="ECO:0007669"/>
    <property type="project" value="InterPro"/>
</dbReference>
<dbReference type="NCBIfam" id="TIGR00976">
    <property type="entry name" value="CocE_NonD"/>
    <property type="match status" value="1"/>
</dbReference>
<accession>A0A7Y4DQW7</accession>
<organism evidence="4 5">
    <name type="scientific">Vibrio chagasii</name>
    <dbReference type="NCBI Taxonomy" id="170679"/>
    <lineage>
        <taxon>Bacteria</taxon>
        <taxon>Pseudomonadati</taxon>
        <taxon>Pseudomonadota</taxon>
        <taxon>Gammaproteobacteria</taxon>
        <taxon>Vibrionales</taxon>
        <taxon>Vibrionaceae</taxon>
        <taxon>Vibrio</taxon>
    </lineage>
</organism>
<dbReference type="PANTHER" id="PTHR43056">
    <property type="entry name" value="PEPTIDASE S9 PROLYL OLIGOPEPTIDASE"/>
    <property type="match status" value="1"/>
</dbReference>
<dbReference type="Gene3D" id="2.60.120.260">
    <property type="entry name" value="Galactose-binding domain-like"/>
    <property type="match status" value="1"/>
</dbReference>
<gene>
    <name evidence="4" type="ORF">F0245_05685</name>
</gene>
<evidence type="ECO:0000256" key="1">
    <source>
        <dbReference type="ARBA" id="ARBA00022801"/>
    </source>
</evidence>
<dbReference type="InterPro" id="IPR008979">
    <property type="entry name" value="Galactose-bd-like_sf"/>
</dbReference>
<keyword evidence="2" id="KW-0732">Signal</keyword>
<dbReference type="RefSeq" id="WP_171367037.1">
    <property type="nucleotide sequence ID" value="NZ_VTXW01000004.1"/>
</dbReference>
<dbReference type="EMBL" id="VTXW01000004">
    <property type="protein sequence ID" value="NOH32873.1"/>
    <property type="molecule type" value="Genomic_DNA"/>
</dbReference>
<keyword evidence="1 4" id="KW-0378">Hydrolase</keyword>
<dbReference type="PANTHER" id="PTHR43056:SF10">
    <property type="entry name" value="COCE_NOND FAMILY, PUTATIVE (AFU_ORTHOLOGUE AFUA_7G00600)-RELATED"/>
    <property type="match status" value="1"/>
</dbReference>
<dbReference type="Proteomes" id="UP000525336">
    <property type="component" value="Unassembled WGS sequence"/>
</dbReference>
<feature type="signal peptide" evidence="2">
    <location>
        <begin position="1"/>
        <end position="20"/>
    </location>
</feature>
<dbReference type="SMART" id="SM00939">
    <property type="entry name" value="PepX_C"/>
    <property type="match status" value="1"/>
</dbReference>